<comment type="subunit">
    <text evidence="5">Homodimer. Polymerizes to form a dynamic ring structure in a strictly GTP-dependent manner. Interacts directly with several other division proteins.</text>
</comment>
<keyword evidence="3 5" id="KW-0342">GTP-binding</keyword>
<evidence type="ECO:0000313" key="10">
    <source>
        <dbReference type="EMBL" id="RZN61814.1"/>
    </source>
</evidence>
<feature type="domain" description="Tubulin/FtsZ 2-layer sandwich" evidence="9">
    <location>
        <begin position="231"/>
        <end position="348"/>
    </location>
</feature>
<feature type="binding site" evidence="5">
    <location>
        <position position="211"/>
    </location>
    <ligand>
        <name>GTP</name>
        <dbReference type="ChEBI" id="CHEBI:37565"/>
    </ligand>
</feature>
<feature type="binding site" evidence="5">
    <location>
        <begin position="133"/>
        <end position="135"/>
    </location>
    <ligand>
        <name>GTP</name>
        <dbReference type="ChEBI" id="CHEBI:37565"/>
    </ligand>
</feature>
<evidence type="ECO:0000256" key="1">
    <source>
        <dbReference type="ARBA" id="ARBA00009690"/>
    </source>
</evidence>
<evidence type="ECO:0000256" key="2">
    <source>
        <dbReference type="ARBA" id="ARBA00022741"/>
    </source>
</evidence>
<keyword evidence="5" id="KW-0963">Cytoplasm</keyword>
<dbReference type="GO" id="GO:0005737">
    <property type="term" value="C:cytoplasm"/>
    <property type="evidence" value="ECO:0007669"/>
    <property type="project" value="UniProtKB-SubCell"/>
</dbReference>
<organism evidence="10 11">
    <name type="scientific">Candidatus Methanodesulfokora washburnensis</name>
    <dbReference type="NCBI Taxonomy" id="2478471"/>
    <lineage>
        <taxon>Archaea</taxon>
        <taxon>Thermoproteota</taxon>
        <taxon>Candidatus Korarchaeia</taxon>
        <taxon>Candidatus Korarchaeia incertae sedis</taxon>
        <taxon>Candidatus Methanodesulfokora</taxon>
    </lineage>
</organism>
<dbReference type="GO" id="GO:0043093">
    <property type="term" value="P:FtsZ-dependent cytokinesis"/>
    <property type="evidence" value="ECO:0007669"/>
    <property type="project" value="UniProtKB-UniRule"/>
</dbReference>
<evidence type="ECO:0000256" key="7">
    <source>
        <dbReference type="RuleBase" id="RU003360"/>
    </source>
</evidence>
<dbReference type="NCBIfam" id="TIGR00065">
    <property type="entry name" value="ftsZ"/>
    <property type="match status" value="1"/>
</dbReference>
<comment type="similarity">
    <text evidence="1 5 7">Belongs to the FtsZ family.</text>
</comment>
<dbReference type="Pfam" id="PF12327">
    <property type="entry name" value="FtsZ_C"/>
    <property type="match status" value="1"/>
</dbReference>
<feature type="binding site" evidence="5">
    <location>
        <position position="168"/>
    </location>
    <ligand>
        <name>GTP</name>
        <dbReference type="ChEBI" id="CHEBI:37565"/>
    </ligand>
</feature>
<dbReference type="EMBL" id="RXII01000066">
    <property type="protein sequence ID" value="RZN61814.1"/>
    <property type="molecule type" value="Genomic_DNA"/>
</dbReference>
<dbReference type="Pfam" id="PF00091">
    <property type="entry name" value="Tubulin"/>
    <property type="match status" value="1"/>
</dbReference>
<dbReference type="SMART" id="SM00864">
    <property type="entry name" value="Tubulin"/>
    <property type="match status" value="1"/>
</dbReference>
<evidence type="ECO:0000313" key="11">
    <source>
        <dbReference type="Proteomes" id="UP000316217"/>
    </source>
</evidence>
<accession>A0A520KLX5</accession>
<keyword evidence="2 5" id="KW-0547">Nucleotide-binding</keyword>
<evidence type="ECO:0000256" key="3">
    <source>
        <dbReference type="ARBA" id="ARBA00023134"/>
    </source>
</evidence>
<dbReference type="SUPFAM" id="SSF52490">
    <property type="entry name" value="Tubulin nucleotide-binding domain-like"/>
    <property type="match status" value="1"/>
</dbReference>
<dbReference type="InterPro" id="IPR036525">
    <property type="entry name" value="Tubulin/FtsZ_GTPase_sf"/>
</dbReference>
<dbReference type="GO" id="GO:0005525">
    <property type="term" value="F:GTP binding"/>
    <property type="evidence" value="ECO:0007669"/>
    <property type="project" value="UniProtKB-UniRule"/>
</dbReference>
<dbReference type="InterPro" id="IPR003008">
    <property type="entry name" value="Tubulin_FtsZ_GTPase"/>
</dbReference>
<dbReference type="PANTHER" id="PTHR30314:SF3">
    <property type="entry name" value="MITOCHONDRIAL DIVISION PROTEIN FSZA"/>
    <property type="match status" value="1"/>
</dbReference>
<dbReference type="PROSITE" id="PS01134">
    <property type="entry name" value="FTSZ_1"/>
    <property type="match status" value="1"/>
</dbReference>
<dbReference type="GO" id="GO:0051258">
    <property type="term" value="P:protein polymerization"/>
    <property type="evidence" value="ECO:0007669"/>
    <property type="project" value="UniProtKB-UniRule"/>
</dbReference>
<dbReference type="HAMAP" id="MF_00909">
    <property type="entry name" value="FtsZ"/>
    <property type="match status" value="1"/>
</dbReference>
<reference evidence="10 11" key="1">
    <citation type="journal article" date="2019" name="Nat. Microbiol.">
        <title>Wide diversity of methane and short-chain alkane metabolisms in uncultured archaea.</title>
        <authorList>
            <person name="Borrel G."/>
            <person name="Adam P.S."/>
            <person name="McKay L.J."/>
            <person name="Chen L.X."/>
            <person name="Sierra-Garcia I.N."/>
            <person name="Sieber C.M."/>
            <person name="Letourneur Q."/>
            <person name="Ghozlane A."/>
            <person name="Andersen G.L."/>
            <person name="Li W.J."/>
            <person name="Hallam S.J."/>
            <person name="Muyzer G."/>
            <person name="de Oliveira V.M."/>
            <person name="Inskeep W.P."/>
            <person name="Banfield J.F."/>
            <person name="Gribaldo S."/>
        </authorList>
    </citation>
    <scope>NUCLEOTIDE SEQUENCE [LARGE SCALE GENOMIC DNA]</scope>
    <source>
        <strain evidence="10">NM4</strain>
    </source>
</reference>
<dbReference type="AlphaFoldDB" id="A0A520KLX5"/>
<evidence type="ECO:0000256" key="4">
    <source>
        <dbReference type="ARBA" id="ARBA00023210"/>
    </source>
</evidence>
<dbReference type="PROSITE" id="PS01135">
    <property type="entry name" value="FTSZ_2"/>
    <property type="match status" value="1"/>
</dbReference>
<feature type="domain" description="Tubulin/FtsZ GTPase" evidence="8">
    <location>
        <begin position="38"/>
        <end position="229"/>
    </location>
</feature>
<dbReference type="CDD" id="cd02201">
    <property type="entry name" value="FtsZ_type1"/>
    <property type="match status" value="1"/>
</dbReference>
<keyword evidence="5 7" id="KW-0132">Cell division</keyword>
<dbReference type="PRINTS" id="PR00423">
    <property type="entry name" value="CELLDVISFTSZ"/>
</dbReference>
<dbReference type="GO" id="GO:0032153">
    <property type="term" value="C:cell division site"/>
    <property type="evidence" value="ECO:0007669"/>
    <property type="project" value="UniProtKB-UniRule"/>
</dbReference>
<dbReference type="GO" id="GO:0003924">
    <property type="term" value="F:GTPase activity"/>
    <property type="evidence" value="ECO:0007669"/>
    <property type="project" value="UniProtKB-UniRule"/>
</dbReference>
<dbReference type="PANTHER" id="PTHR30314">
    <property type="entry name" value="CELL DIVISION PROTEIN FTSZ-RELATED"/>
    <property type="match status" value="1"/>
</dbReference>
<dbReference type="InterPro" id="IPR037103">
    <property type="entry name" value="Tubulin/FtsZ-like_C"/>
</dbReference>
<keyword evidence="5 7" id="KW-0131">Cell cycle</keyword>
<sequence>MKSLAREVHKRVEEYELPKKVAPEDQELQEVVKRSKARIVIMGIGGAGSNTITRLNALGLEGAETIAANTDASHLLITVADRKVLLGPELCGGNGAGGDPDIGEQAARESAEYIKDVLSGTDILFMVAGMGGGTGTGAAPVVAEIGKQLGAIVVSLVTLPFSVEGTRKREIASRGLERLSKVTDTLMVIANDKILEIAKDLPLHQAFLLSDEIMARALKGVVELVSKPGLINVDLADFRAIAQNGGLSAILFGESDGEKRAVEAVEDAISNPLLDIDISGGKAAIINITCGTDFSLDEMREVVETVVSALDPNANVIWGARVDESLKGSVQVLIVVTNVRSPTFEAYLKGLEAKEEKMPVKVEVKKKEGVIAPDELGLDSL</sequence>
<dbReference type="InterPro" id="IPR045061">
    <property type="entry name" value="FtsZ/CetZ"/>
</dbReference>
<dbReference type="InterPro" id="IPR018316">
    <property type="entry name" value="Tubulin/FtsZ_2-layer-sand-dom"/>
</dbReference>
<evidence type="ECO:0000259" key="8">
    <source>
        <dbReference type="SMART" id="SM00864"/>
    </source>
</evidence>
<dbReference type="InterPro" id="IPR008280">
    <property type="entry name" value="Tub_FtsZ_C"/>
</dbReference>
<name>A0A520KLX5_9CREN</name>
<evidence type="ECO:0000259" key="9">
    <source>
        <dbReference type="SMART" id="SM00865"/>
    </source>
</evidence>
<dbReference type="SUPFAM" id="SSF55307">
    <property type="entry name" value="Tubulin C-terminal domain-like"/>
    <property type="match status" value="1"/>
</dbReference>
<comment type="subcellular location">
    <subcellularLocation>
        <location evidence="5">Cytoplasm</location>
    </subcellularLocation>
    <text evidence="5">Assembles at midcell at the inner surface of the cytoplasmic membrane.</text>
</comment>
<proteinExistence type="inferred from homology"/>
<feature type="binding site" evidence="5">
    <location>
        <position position="164"/>
    </location>
    <ligand>
        <name>GTP</name>
        <dbReference type="ChEBI" id="CHEBI:37565"/>
    </ligand>
</feature>
<dbReference type="SMART" id="SM00865">
    <property type="entry name" value="Tubulin_C"/>
    <property type="match status" value="1"/>
</dbReference>
<keyword evidence="4 5" id="KW-0717">Septation</keyword>
<evidence type="ECO:0000256" key="5">
    <source>
        <dbReference type="HAMAP-Rule" id="MF_00909"/>
    </source>
</evidence>
<dbReference type="InterPro" id="IPR000158">
    <property type="entry name" value="Cell_div_FtsZ"/>
</dbReference>
<dbReference type="InterPro" id="IPR020805">
    <property type="entry name" value="Cell_div_FtsZ_CS"/>
</dbReference>
<dbReference type="Gene3D" id="3.40.50.1440">
    <property type="entry name" value="Tubulin/FtsZ, GTPase domain"/>
    <property type="match status" value="1"/>
</dbReference>
<protein>
    <recommendedName>
        <fullName evidence="5 6">Cell division protein FtsZ</fullName>
    </recommendedName>
</protein>
<dbReference type="Gene3D" id="3.30.1330.20">
    <property type="entry name" value="Tubulin/FtsZ, C-terminal domain"/>
    <property type="match status" value="1"/>
</dbReference>
<feature type="binding site" evidence="5">
    <location>
        <begin position="46"/>
        <end position="50"/>
    </location>
    <ligand>
        <name>GTP</name>
        <dbReference type="ChEBI" id="CHEBI:37565"/>
    </ligand>
</feature>
<dbReference type="Proteomes" id="UP000316217">
    <property type="component" value="Unassembled WGS sequence"/>
</dbReference>
<comment type="caution">
    <text evidence="10">The sequence shown here is derived from an EMBL/GenBank/DDBJ whole genome shotgun (WGS) entry which is preliminary data.</text>
</comment>
<evidence type="ECO:0000256" key="6">
    <source>
        <dbReference type="NCBIfam" id="TIGR00065"/>
    </source>
</evidence>
<gene>
    <name evidence="5 10" type="primary">ftsZ</name>
    <name evidence="10" type="ORF">EF810_04265</name>
</gene>
<comment type="function">
    <text evidence="5">Essential cell division protein that forms a contractile ring structure (Z ring) at the future cell division site. The regulation of the ring assembly controls the timing and the location of cell division. One of the functions of the FtsZ ring is to recruit other cell division proteins to the septum to produce a new cell wall between the dividing cells. Binds GTP and shows GTPase activity.</text>
</comment>
<dbReference type="InterPro" id="IPR024757">
    <property type="entry name" value="FtsZ_C"/>
</dbReference>